<proteinExistence type="predicted"/>
<feature type="region of interest" description="Disordered" evidence="5">
    <location>
        <begin position="1"/>
        <end position="23"/>
    </location>
</feature>
<dbReference type="PaxDb" id="121845-A0A1S3DGH4"/>
<dbReference type="SUPFAM" id="SSF46689">
    <property type="entry name" value="Homeodomain-like"/>
    <property type="match status" value="1"/>
</dbReference>
<dbReference type="Pfam" id="PF01448">
    <property type="entry name" value="ELM2"/>
    <property type="match status" value="1"/>
</dbReference>
<feature type="domain" description="ELM2" evidence="6">
    <location>
        <begin position="25"/>
        <end position="110"/>
    </location>
</feature>
<dbReference type="AlphaFoldDB" id="A0A1S3DGH4"/>
<sequence length="193" mass="22321">MDLERNGQYSDSESVASDCSSNDEDKIHVGSEYQANVPNNVLDKSFCYLELDKSDSVWLPSKINFTNEELDQYLKHAYYTYNICEEQALSLLHTCCYDLNKARVTLTQTKCVEDTLDKWSNQEREHFINAYNYHGKKFKLIQASVSYVPEDIQEEKLIASDDMRLALANTIKPGISQLIKDMQKSESYRDTEL</sequence>
<evidence type="ECO:0000256" key="5">
    <source>
        <dbReference type="SAM" id="MobiDB-lite"/>
    </source>
</evidence>
<comment type="subcellular location">
    <subcellularLocation>
        <location evidence="1">Nucleus</location>
    </subcellularLocation>
</comment>
<dbReference type="InterPro" id="IPR009057">
    <property type="entry name" value="Homeodomain-like_sf"/>
</dbReference>
<evidence type="ECO:0000256" key="3">
    <source>
        <dbReference type="ARBA" id="ARBA00023163"/>
    </source>
</evidence>
<organism evidence="7 8">
    <name type="scientific">Diaphorina citri</name>
    <name type="common">Asian citrus psyllid</name>
    <dbReference type="NCBI Taxonomy" id="121845"/>
    <lineage>
        <taxon>Eukaryota</taxon>
        <taxon>Metazoa</taxon>
        <taxon>Ecdysozoa</taxon>
        <taxon>Arthropoda</taxon>
        <taxon>Hexapoda</taxon>
        <taxon>Insecta</taxon>
        <taxon>Pterygota</taxon>
        <taxon>Neoptera</taxon>
        <taxon>Paraneoptera</taxon>
        <taxon>Hemiptera</taxon>
        <taxon>Sternorrhyncha</taxon>
        <taxon>Psylloidea</taxon>
        <taxon>Psyllidae</taxon>
        <taxon>Diaphorininae</taxon>
        <taxon>Diaphorina</taxon>
    </lineage>
</organism>
<keyword evidence="3" id="KW-0804">Transcription</keyword>
<evidence type="ECO:0000313" key="8">
    <source>
        <dbReference type="RefSeq" id="XP_008480518.1"/>
    </source>
</evidence>
<keyword evidence="7" id="KW-1185">Reference proteome</keyword>
<dbReference type="GO" id="GO:0006357">
    <property type="term" value="P:regulation of transcription by RNA polymerase II"/>
    <property type="evidence" value="ECO:0007669"/>
    <property type="project" value="TreeGrafter"/>
</dbReference>
<name>A0A1S3DGH4_DIACI</name>
<keyword evidence="4" id="KW-0539">Nucleus</keyword>
<dbReference type="GO" id="GO:0000118">
    <property type="term" value="C:histone deacetylase complex"/>
    <property type="evidence" value="ECO:0007669"/>
    <property type="project" value="TreeGrafter"/>
</dbReference>
<dbReference type="PANTHER" id="PTHR16089">
    <property type="entry name" value="REST COREPRESSOR COREST PROTEIN-RELATED"/>
    <property type="match status" value="1"/>
</dbReference>
<dbReference type="RefSeq" id="XP_008480518.1">
    <property type="nucleotide sequence ID" value="XM_008482296.3"/>
</dbReference>
<dbReference type="GO" id="GO:0003714">
    <property type="term" value="F:transcription corepressor activity"/>
    <property type="evidence" value="ECO:0007669"/>
    <property type="project" value="TreeGrafter"/>
</dbReference>
<dbReference type="GeneID" id="103517274"/>
<protein>
    <submittedName>
        <fullName evidence="8">REST corepressor 2-like</fullName>
    </submittedName>
</protein>
<reference evidence="8" key="1">
    <citation type="submission" date="2025-08" db="UniProtKB">
        <authorList>
            <consortium name="RefSeq"/>
        </authorList>
    </citation>
    <scope>IDENTIFICATION</scope>
</reference>
<gene>
    <name evidence="8" type="primary">LOC103517274</name>
</gene>
<dbReference type="Proteomes" id="UP000079169">
    <property type="component" value="Unplaced"/>
</dbReference>
<dbReference type="PROSITE" id="PS51156">
    <property type="entry name" value="ELM2"/>
    <property type="match status" value="1"/>
</dbReference>
<evidence type="ECO:0000313" key="7">
    <source>
        <dbReference type="Proteomes" id="UP000079169"/>
    </source>
</evidence>
<accession>A0A1S3DGH4</accession>
<keyword evidence="2" id="KW-0805">Transcription regulation</keyword>
<evidence type="ECO:0000256" key="1">
    <source>
        <dbReference type="ARBA" id="ARBA00004123"/>
    </source>
</evidence>
<dbReference type="GO" id="GO:0005667">
    <property type="term" value="C:transcription regulator complex"/>
    <property type="evidence" value="ECO:0007669"/>
    <property type="project" value="TreeGrafter"/>
</dbReference>
<dbReference type="InterPro" id="IPR051066">
    <property type="entry name" value="Trans_reg/Corepressor"/>
</dbReference>
<evidence type="ECO:0000259" key="6">
    <source>
        <dbReference type="PROSITE" id="PS51156"/>
    </source>
</evidence>
<evidence type="ECO:0000256" key="4">
    <source>
        <dbReference type="ARBA" id="ARBA00023242"/>
    </source>
</evidence>
<dbReference type="KEGG" id="dci:103517274"/>
<dbReference type="STRING" id="121845.A0A1S3DGH4"/>
<dbReference type="PANTHER" id="PTHR16089:SF28">
    <property type="entry name" value="REST COREPRESSOR"/>
    <property type="match status" value="1"/>
</dbReference>
<dbReference type="Gene3D" id="4.10.1240.50">
    <property type="match status" value="1"/>
</dbReference>
<feature type="compositionally biased region" description="Low complexity" evidence="5">
    <location>
        <begin position="10"/>
        <end position="20"/>
    </location>
</feature>
<evidence type="ECO:0000256" key="2">
    <source>
        <dbReference type="ARBA" id="ARBA00023015"/>
    </source>
</evidence>
<dbReference type="InterPro" id="IPR000949">
    <property type="entry name" value="ELM2_dom"/>
</dbReference>